<organism evidence="2 3">
    <name type="scientific">Pedobacter hiemivivus</name>
    <dbReference type="NCBI Taxonomy" id="2530454"/>
    <lineage>
        <taxon>Bacteria</taxon>
        <taxon>Pseudomonadati</taxon>
        <taxon>Bacteroidota</taxon>
        <taxon>Sphingobacteriia</taxon>
        <taxon>Sphingobacteriales</taxon>
        <taxon>Sphingobacteriaceae</taxon>
        <taxon>Pedobacter</taxon>
    </lineage>
</organism>
<proteinExistence type="predicted"/>
<gene>
    <name evidence="2" type="ORF">EZ444_10235</name>
</gene>
<dbReference type="InterPro" id="IPR010982">
    <property type="entry name" value="Lambda_DNA-bd_dom_sf"/>
</dbReference>
<dbReference type="PROSITE" id="PS50943">
    <property type="entry name" value="HTH_CROC1"/>
    <property type="match status" value="1"/>
</dbReference>
<protein>
    <submittedName>
        <fullName evidence="2">XRE family transcriptional regulator</fullName>
    </submittedName>
</protein>
<feature type="domain" description="HTH cro/C1-type" evidence="1">
    <location>
        <begin position="52"/>
        <end position="99"/>
    </location>
</feature>
<dbReference type="EMBL" id="SJSM01000004">
    <property type="protein sequence ID" value="TCC97219.1"/>
    <property type="molecule type" value="Genomic_DNA"/>
</dbReference>
<evidence type="ECO:0000259" key="1">
    <source>
        <dbReference type="PROSITE" id="PS50943"/>
    </source>
</evidence>
<name>A0A4R0NAE6_9SPHI</name>
<dbReference type="InterPro" id="IPR001387">
    <property type="entry name" value="Cro/C1-type_HTH"/>
</dbReference>
<dbReference type="SMART" id="SM00530">
    <property type="entry name" value="HTH_XRE"/>
    <property type="match status" value="1"/>
</dbReference>
<evidence type="ECO:0000313" key="2">
    <source>
        <dbReference type="EMBL" id="TCC97219.1"/>
    </source>
</evidence>
<sequence length="107" mass="11926">MVVENLIDKLETIVSEEKSGWPEKAKHRADNRDWLKKSQAIAIKVNGLIRDKGISQKELAQLLKVSPQQVSKILKGQENLTLETISKLENALETTLIAIAKNTHSIG</sequence>
<dbReference type="Proteomes" id="UP000291117">
    <property type="component" value="Unassembled WGS sequence"/>
</dbReference>
<comment type="caution">
    <text evidence="2">The sequence shown here is derived from an EMBL/GenBank/DDBJ whole genome shotgun (WGS) entry which is preliminary data.</text>
</comment>
<dbReference type="GO" id="GO:0003677">
    <property type="term" value="F:DNA binding"/>
    <property type="evidence" value="ECO:0007669"/>
    <property type="project" value="InterPro"/>
</dbReference>
<dbReference type="AlphaFoldDB" id="A0A4R0NAE6"/>
<dbReference type="CDD" id="cd00093">
    <property type="entry name" value="HTH_XRE"/>
    <property type="match status" value="1"/>
</dbReference>
<dbReference type="OrthoDB" id="770730at2"/>
<dbReference type="SUPFAM" id="SSF47413">
    <property type="entry name" value="lambda repressor-like DNA-binding domains"/>
    <property type="match status" value="1"/>
</dbReference>
<dbReference type="Gene3D" id="1.10.260.40">
    <property type="entry name" value="lambda repressor-like DNA-binding domains"/>
    <property type="match status" value="1"/>
</dbReference>
<reference evidence="2 3" key="1">
    <citation type="submission" date="2019-02" db="EMBL/GenBank/DDBJ databases">
        <title>Pedobacter sp. RP-3-8 sp. nov., isolated from Arctic soil.</title>
        <authorList>
            <person name="Dahal R.H."/>
        </authorList>
    </citation>
    <scope>NUCLEOTIDE SEQUENCE [LARGE SCALE GENOMIC DNA]</scope>
    <source>
        <strain evidence="2 3">RP-3-8</strain>
    </source>
</reference>
<accession>A0A4R0NAE6</accession>
<dbReference type="Pfam" id="PF01381">
    <property type="entry name" value="HTH_3"/>
    <property type="match status" value="1"/>
</dbReference>
<dbReference type="RefSeq" id="WP_131608632.1">
    <property type="nucleotide sequence ID" value="NZ_SJSM01000004.1"/>
</dbReference>
<keyword evidence="3" id="KW-1185">Reference proteome</keyword>
<evidence type="ECO:0000313" key="3">
    <source>
        <dbReference type="Proteomes" id="UP000291117"/>
    </source>
</evidence>